<evidence type="ECO:0008006" key="4">
    <source>
        <dbReference type="Google" id="ProtNLM"/>
    </source>
</evidence>
<dbReference type="Proteomes" id="UP000828390">
    <property type="component" value="Unassembled WGS sequence"/>
</dbReference>
<dbReference type="AlphaFoldDB" id="A0A9D4QZM6"/>
<accession>A0A9D4QZM6</accession>
<organism evidence="2 3">
    <name type="scientific">Dreissena polymorpha</name>
    <name type="common">Zebra mussel</name>
    <name type="synonym">Mytilus polymorpha</name>
    <dbReference type="NCBI Taxonomy" id="45954"/>
    <lineage>
        <taxon>Eukaryota</taxon>
        <taxon>Metazoa</taxon>
        <taxon>Spiralia</taxon>
        <taxon>Lophotrochozoa</taxon>
        <taxon>Mollusca</taxon>
        <taxon>Bivalvia</taxon>
        <taxon>Autobranchia</taxon>
        <taxon>Heteroconchia</taxon>
        <taxon>Euheterodonta</taxon>
        <taxon>Imparidentia</taxon>
        <taxon>Neoheterodontei</taxon>
        <taxon>Myida</taxon>
        <taxon>Dreissenoidea</taxon>
        <taxon>Dreissenidae</taxon>
        <taxon>Dreissena</taxon>
    </lineage>
</organism>
<gene>
    <name evidence="2" type="ORF">DPMN_091078</name>
</gene>
<protein>
    <recommendedName>
        <fullName evidence="4">DDE-1 domain-containing protein</fullName>
    </recommendedName>
</protein>
<dbReference type="EMBL" id="JAIWYP010000003">
    <property type="protein sequence ID" value="KAH3848698.1"/>
    <property type="molecule type" value="Genomic_DNA"/>
</dbReference>
<evidence type="ECO:0000313" key="2">
    <source>
        <dbReference type="EMBL" id="KAH3848698.1"/>
    </source>
</evidence>
<evidence type="ECO:0000256" key="1">
    <source>
        <dbReference type="SAM" id="MobiDB-lite"/>
    </source>
</evidence>
<comment type="caution">
    <text evidence="2">The sequence shown here is derived from an EMBL/GenBank/DDBJ whole genome shotgun (WGS) entry which is preliminary data.</text>
</comment>
<sequence>MDKTGISPEHRPPNVIAPTKEKPQAVTLPRSTTTTLIARANAAWNHIPPFFDFKGKMMNEELMNGTGAMATMSETGCSNRDVFKEYMDTHSDMSQSVLLIFDGHKTHTSLILSILLENGTYMCSFRLPTLHISYSLSMLWYLDHSNGTTTPNAQPTYRQTWERL</sequence>
<proteinExistence type="predicted"/>
<reference evidence="2" key="1">
    <citation type="journal article" date="2019" name="bioRxiv">
        <title>The Genome of the Zebra Mussel, Dreissena polymorpha: A Resource for Invasive Species Research.</title>
        <authorList>
            <person name="McCartney M.A."/>
            <person name="Auch B."/>
            <person name="Kono T."/>
            <person name="Mallez S."/>
            <person name="Zhang Y."/>
            <person name="Obille A."/>
            <person name="Becker A."/>
            <person name="Abrahante J.E."/>
            <person name="Garbe J."/>
            <person name="Badalamenti J.P."/>
            <person name="Herman A."/>
            <person name="Mangelson H."/>
            <person name="Liachko I."/>
            <person name="Sullivan S."/>
            <person name="Sone E.D."/>
            <person name="Koren S."/>
            <person name="Silverstein K.A.T."/>
            <person name="Beckman K.B."/>
            <person name="Gohl D.M."/>
        </authorList>
    </citation>
    <scope>NUCLEOTIDE SEQUENCE</scope>
    <source>
        <strain evidence="2">Duluth1</strain>
        <tissue evidence="2">Whole animal</tissue>
    </source>
</reference>
<name>A0A9D4QZM6_DREPO</name>
<feature type="region of interest" description="Disordered" evidence="1">
    <location>
        <begin position="1"/>
        <end position="24"/>
    </location>
</feature>
<evidence type="ECO:0000313" key="3">
    <source>
        <dbReference type="Proteomes" id="UP000828390"/>
    </source>
</evidence>
<feature type="compositionally biased region" description="Basic and acidic residues" evidence="1">
    <location>
        <begin position="1"/>
        <end position="12"/>
    </location>
</feature>
<keyword evidence="3" id="KW-1185">Reference proteome</keyword>
<reference evidence="2" key="2">
    <citation type="submission" date="2020-11" db="EMBL/GenBank/DDBJ databases">
        <authorList>
            <person name="McCartney M.A."/>
            <person name="Auch B."/>
            <person name="Kono T."/>
            <person name="Mallez S."/>
            <person name="Becker A."/>
            <person name="Gohl D.M."/>
            <person name="Silverstein K.A.T."/>
            <person name="Koren S."/>
            <person name="Bechman K.B."/>
            <person name="Herman A."/>
            <person name="Abrahante J.E."/>
            <person name="Garbe J."/>
        </authorList>
    </citation>
    <scope>NUCLEOTIDE SEQUENCE</scope>
    <source>
        <strain evidence="2">Duluth1</strain>
        <tissue evidence="2">Whole animal</tissue>
    </source>
</reference>